<keyword evidence="3" id="KW-1185">Reference proteome</keyword>
<name>A0A7X3FIF0_9BACL</name>
<evidence type="ECO:0000313" key="2">
    <source>
        <dbReference type="EMBL" id="MVP00361.1"/>
    </source>
</evidence>
<dbReference type="SUPFAM" id="SSF88659">
    <property type="entry name" value="Sigma3 and sigma4 domains of RNA polymerase sigma factors"/>
    <property type="match status" value="1"/>
</dbReference>
<protein>
    <recommendedName>
        <fullName evidence="1">RNA polymerase sigma-70 region 4 domain-containing protein</fullName>
    </recommendedName>
</protein>
<dbReference type="Pfam" id="PF04545">
    <property type="entry name" value="Sigma70_r4"/>
    <property type="match status" value="1"/>
</dbReference>
<organism evidence="2 3">
    <name type="scientific">Paenibacillus lutrae</name>
    <dbReference type="NCBI Taxonomy" id="2078573"/>
    <lineage>
        <taxon>Bacteria</taxon>
        <taxon>Bacillati</taxon>
        <taxon>Bacillota</taxon>
        <taxon>Bacilli</taxon>
        <taxon>Bacillales</taxon>
        <taxon>Paenibacillaceae</taxon>
        <taxon>Paenibacillus</taxon>
    </lineage>
</organism>
<dbReference type="Gene3D" id="1.20.140.160">
    <property type="match status" value="1"/>
</dbReference>
<feature type="domain" description="RNA polymerase sigma-70 region 4" evidence="1">
    <location>
        <begin position="79"/>
        <end position="125"/>
    </location>
</feature>
<evidence type="ECO:0000259" key="1">
    <source>
        <dbReference type="Pfam" id="PF04545"/>
    </source>
</evidence>
<accession>A0A7X3FIF0</accession>
<dbReference type="InterPro" id="IPR007630">
    <property type="entry name" value="RNA_pol_sigma70_r4"/>
</dbReference>
<dbReference type="GO" id="GO:0003700">
    <property type="term" value="F:DNA-binding transcription factor activity"/>
    <property type="evidence" value="ECO:0007669"/>
    <property type="project" value="InterPro"/>
</dbReference>
<sequence length="147" mass="16372">MNQNKVTELLKNYRSYRYAISNGISPHQQDDISGMPMGGGYGSRPPMGFGGRGTILSSLMDYQQYRRVVSLIDGAVQEVLDDEENSVIELKYLARNTLTLALIAKRKGLSEKTVGTIHKRALNKLTLAFTFVDAPEIINLDEVMGFK</sequence>
<dbReference type="InterPro" id="IPR013324">
    <property type="entry name" value="RNA_pol_sigma_r3/r4-like"/>
</dbReference>
<dbReference type="AlphaFoldDB" id="A0A7X3FIF0"/>
<evidence type="ECO:0000313" key="3">
    <source>
        <dbReference type="Proteomes" id="UP000490800"/>
    </source>
</evidence>
<dbReference type="Proteomes" id="UP000490800">
    <property type="component" value="Unassembled WGS sequence"/>
</dbReference>
<comment type="caution">
    <text evidence="2">The sequence shown here is derived from an EMBL/GenBank/DDBJ whole genome shotgun (WGS) entry which is preliminary data.</text>
</comment>
<proteinExistence type="predicted"/>
<dbReference type="GO" id="GO:0006352">
    <property type="term" value="P:DNA-templated transcription initiation"/>
    <property type="evidence" value="ECO:0007669"/>
    <property type="project" value="InterPro"/>
</dbReference>
<reference evidence="2 3" key="1">
    <citation type="journal article" date="2019" name="Microorganisms">
        <title>Paenibacillus lutrae sp. nov., A Chitinolytic Species Isolated from A River Otter in Castril Natural Park, Granada, Spain.</title>
        <authorList>
            <person name="Rodriguez M."/>
            <person name="Reina J.C."/>
            <person name="Bejar V."/>
            <person name="Llamas I."/>
        </authorList>
    </citation>
    <scope>NUCLEOTIDE SEQUENCE [LARGE SCALE GENOMIC DNA]</scope>
    <source>
        <strain evidence="2 3">N10</strain>
    </source>
</reference>
<dbReference type="RefSeq" id="WP_157335967.1">
    <property type="nucleotide sequence ID" value="NZ_RHLK01000006.1"/>
</dbReference>
<dbReference type="EMBL" id="RHLK01000006">
    <property type="protein sequence ID" value="MVP00361.1"/>
    <property type="molecule type" value="Genomic_DNA"/>
</dbReference>
<dbReference type="OrthoDB" id="2598377at2"/>
<gene>
    <name evidence="2" type="ORF">EDM21_12645</name>
</gene>